<dbReference type="Proteomes" id="UP000308600">
    <property type="component" value="Unassembled WGS sequence"/>
</dbReference>
<evidence type="ECO:0000313" key="1">
    <source>
        <dbReference type="EMBL" id="TFK60537.1"/>
    </source>
</evidence>
<protein>
    <submittedName>
        <fullName evidence="1">Uncharacterized protein</fullName>
    </submittedName>
</protein>
<keyword evidence="2" id="KW-1185">Reference proteome</keyword>
<organism evidence="1 2">
    <name type="scientific">Pluteus cervinus</name>
    <dbReference type="NCBI Taxonomy" id="181527"/>
    <lineage>
        <taxon>Eukaryota</taxon>
        <taxon>Fungi</taxon>
        <taxon>Dikarya</taxon>
        <taxon>Basidiomycota</taxon>
        <taxon>Agaricomycotina</taxon>
        <taxon>Agaricomycetes</taxon>
        <taxon>Agaricomycetidae</taxon>
        <taxon>Agaricales</taxon>
        <taxon>Pluteineae</taxon>
        <taxon>Pluteaceae</taxon>
        <taxon>Pluteus</taxon>
    </lineage>
</organism>
<reference evidence="1 2" key="1">
    <citation type="journal article" date="2019" name="Nat. Ecol. Evol.">
        <title>Megaphylogeny resolves global patterns of mushroom evolution.</title>
        <authorList>
            <person name="Varga T."/>
            <person name="Krizsan K."/>
            <person name="Foldi C."/>
            <person name="Dima B."/>
            <person name="Sanchez-Garcia M."/>
            <person name="Sanchez-Ramirez S."/>
            <person name="Szollosi G.J."/>
            <person name="Szarkandi J.G."/>
            <person name="Papp V."/>
            <person name="Albert L."/>
            <person name="Andreopoulos W."/>
            <person name="Angelini C."/>
            <person name="Antonin V."/>
            <person name="Barry K.W."/>
            <person name="Bougher N.L."/>
            <person name="Buchanan P."/>
            <person name="Buyck B."/>
            <person name="Bense V."/>
            <person name="Catcheside P."/>
            <person name="Chovatia M."/>
            <person name="Cooper J."/>
            <person name="Damon W."/>
            <person name="Desjardin D."/>
            <person name="Finy P."/>
            <person name="Geml J."/>
            <person name="Haridas S."/>
            <person name="Hughes K."/>
            <person name="Justo A."/>
            <person name="Karasinski D."/>
            <person name="Kautmanova I."/>
            <person name="Kiss B."/>
            <person name="Kocsube S."/>
            <person name="Kotiranta H."/>
            <person name="LaButti K.M."/>
            <person name="Lechner B.E."/>
            <person name="Liimatainen K."/>
            <person name="Lipzen A."/>
            <person name="Lukacs Z."/>
            <person name="Mihaltcheva S."/>
            <person name="Morgado L.N."/>
            <person name="Niskanen T."/>
            <person name="Noordeloos M.E."/>
            <person name="Ohm R.A."/>
            <person name="Ortiz-Santana B."/>
            <person name="Ovrebo C."/>
            <person name="Racz N."/>
            <person name="Riley R."/>
            <person name="Savchenko A."/>
            <person name="Shiryaev A."/>
            <person name="Soop K."/>
            <person name="Spirin V."/>
            <person name="Szebenyi C."/>
            <person name="Tomsovsky M."/>
            <person name="Tulloss R.E."/>
            <person name="Uehling J."/>
            <person name="Grigoriev I.V."/>
            <person name="Vagvolgyi C."/>
            <person name="Papp T."/>
            <person name="Martin F.M."/>
            <person name="Miettinen O."/>
            <person name="Hibbett D.S."/>
            <person name="Nagy L.G."/>
        </authorList>
    </citation>
    <scope>NUCLEOTIDE SEQUENCE [LARGE SCALE GENOMIC DNA]</scope>
    <source>
        <strain evidence="1 2">NL-1719</strain>
    </source>
</reference>
<sequence length="1430" mass="154330">MSIAHALVVADTIREKITHAASDPRNLAKTPEDAHAGRLAKQKAEEALTTTIATVKNTLDLMKATTPKPPARAAKIPQPSTLKDHRAALTAVRSFVAAADPASGPQAVVDGMKADNLKAGKQSLQDMAIAIEPIVAKFDSISIATYLDQYSATLNTVPVVGVKNNQLLYIQTKNHLTSGLVDEWSTFSSLPPDTTIKEGDIVHIFPYKGDFCFAIGKTVWKKVHLSNDDPKIQNAVDNWPALYSSEWTALGDCLPTANLTGVVPFSVLSADRKQIDFQLVTLAVDGSISWLTSDQLTPQSKWETMEYKAASGGPTISPKFTKIAYWNNNIVGIDDASNSWNISVSFQNGTFNVSDQRHISSVTEFTATDAGPVGLRTDGYLWKRIIAPSPNGDSGKDPVLDWQRWIKADGVVNIGVASPGVILDMRLLTRTLKSRYLDVQTAVYPVVEKIKGFCTTHEVFLDNVAQAAQDYANADADEKRTLAINNAKSFVTHSKTWGGIVSKSIKSCQQSVTVMTAQLHDVRVQLEAQLKLLYMKLTMLQATLKSQEERLSELKAAFWGFIGMAILGLALVVVGAVTGLPVMMAGGLLMVGGIVAAIAINSKINKLADDIANTKLQIETVNNAIAEMTNIVNAFSDLDSLYGTLNQFWGRISNDASNVKTMDDATAELIGAEILEDLSSIQASRQVTGEMGTACTTYLDTLNKQGIVIPDSLDVANAVSTFTKLARAAGAISHPGGNNLAAVFEAAQAALKQGNVGDYHQIMTHATLLHMSASLEQLFANADPKIWFDLPALHASSNIWISASQNFTKSAGVLDAPQILGPFNEQVTVSANDLDSSLDQARSSVTQSLQSIIGMGNTIVTWAEQFPDPPTDPADIEKLNAYRDQAVKACGDAQHQAASANNSFVDFNHKAADYQQNLETQVNVNNNAIVAANAKCDQDIHDLSPPWHVVLGGFLTILYWTENQRKSICDDRDNAVNRINAQIAALRALESSGVTFNGHVITWTEMVQTISGKLGLIHNTLVGVWGQLLEDPSLYHSFLQQEWAQLVQSATDVLAILNNSKTPVALWAVPRQTALIASLEVHPVPHAVLAAAPPPPSPTQRVVSAVTPSNQLGDTIASQAEQATAFFTELDVLLKLPFMKDIIGYWNDDKTQKQTLYDVTVSLRSDYVNMIALEYNAVQSLQNLALLQDFRAGNVVNGRLPIKTFVQSTLTSIRAAAKASTTVNDKFKDSAKDFAAILRIINTNIITVEQQISDLNDRIGDAEKAERDKIISIIADAIAIAFTSAVLLASFGVIGPAAAALDLAVQIGAGATSVASGVTAVLDTMSPSDLIKLIQSLKATRTVLQESIDQLKKVQPLFSDVVSGVSILNTTVQDMQDVLVNVQSDVDLGSIAFTQEDAEGVQVAWQKIRDDTQTWLDTVNRQGIVPQWAT</sequence>
<proteinExistence type="predicted"/>
<gene>
    <name evidence="1" type="ORF">BDN72DRAFT_904873</name>
</gene>
<accession>A0ACD3A4L0</accession>
<name>A0ACD3A4L0_9AGAR</name>
<evidence type="ECO:0000313" key="2">
    <source>
        <dbReference type="Proteomes" id="UP000308600"/>
    </source>
</evidence>
<dbReference type="EMBL" id="ML208762">
    <property type="protein sequence ID" value="TFK60537.1"/>
    <property type="molecule type" value="Genomic_DNA"/>
</dbReference>